<evidence type="ECO:0000313" key="9">
    <source>
        <dbReference type="EMBL" id="ABM70698.1"/>
    </source>
</evidence>
<evidence type="ECO:0000256" key="3">
    <source>
        <dbReference type="ARBA" id="ARBA00022679"/>
    </source>
</evidence>
<evidence type="ECO:0000256" key="8">
    <source>
        <dbReference type="SAM" id="Phobius"/>
    </source>
</evidence>
<dbReference type="CDD" id="cd06854">
    <property type="entry name" value="GT_WbpL_WbcO_like"/>
    <property type="match status" value="1"/>
</dbReference>
<evidence type="ECO:0000256" key="6">
    <source>
        <dbReference type="ARBA" id="ARBA00023136"/>
    </source>
</evidence>
<dbReference type="PANTHER" id="PTHR22926:SF3">
    <property type="entry name" value="UNDECAPRENYL-PHOSPHATE ALPHA-N-ACETYLGLUCOSAMINYL 1-PHOSPHATE TRANSFERASE"/>
    <property type="match status" value="1"/>
</dbReference>
<dbReference type="GO" id="GO:0044038">
    <property type="term" value="P:cell wall macromolecule biosynthetic process"/>
    <property type="evidence" value="ECO:0007669"/>
    <property type="project" value="TreeGrafter"/>
</dbReference>
<feature type="transmembrane region" description="Helical" evidence="8">
    <location>
        <begin position="192"/>
        <end position="210"/>
    </location>
</feature>
<feature type="transmembrane region" description="Helical" evidence="8">
    <location>
        <begin position="7"/>
        <end position="32"/>
    </location>
</feature>
<dbReference type="GO" id="GO:0046872">
    <property type="term" value="F:metal ion binding"/>
    <property type="evidence" value="ECO:0007669"/>
    <property type="project" value="UniProtKB-KW"/>
</dbReference>
<evidence type="ECO:0000313" key="10">
    <source>
        <dbReference type="Proteomes" id="UP000002590"/>
    </source>
</evidence>
<dbReference type="KEGG" id="pmb:A9601_14141"/>
<dbReference type="HOGENOM" id="CLU_023982_3_0_3"/>
<dbReference type="GO" id="GO:0071555">
    <property type="term" value="P:cell wall organization"/>
    <property type="evidence" value="ECO:0007669"/>
    <property type="project" value="TreeGrafter"/>
</dbReference>
<feature type="binding site" evidence="7">
    <location>
        <position position="195"/>
    </location>
    <ligand>
        <name>Mg(2+)</name>
        <dbReference type="ChEBI" id="CHEBI:18420"/>
    </ligand>
</feature>
<name>A2BSD7_PROMS</name>
<keyword evidence="7" id="KW-0460">Magnesium</keyword>
<feature type="transmembrane region" description="Helical" evidence="8">
    <location>
        <begin position="216"/>
        <end position="237"/>
    </location>
</feature>
<dbReference type="GO" id="GO:0016780">
    <property type="term" value="F:phosphotransferase activity, for other substituted phosphate groups"/>
    <property type="evidence" value="ECO:0007669"/>
    <property type="project" value="InterPro"/>
</dbReference>
<evidence type="ECO:0000256" key="1">
    <source>
        <dbReference type="ARBA" id="ARBA00004651"/>
    </source>
</evidence>
<dbReference type="Proteomes" id="UP000002590">
    <property type="component" value="Chromosome"/>
</dbReference>
<feature type="transmembrane region" description="Helical" evidence="8">
    <location>
        <begin position="94"/>
        <end position="116"/>
    </location>
</feature>
<keyword evidence="3 9" id="KW-0808">Transferase</keyword>
<dbReference type="OrthoDB" id="9783652at2"/>
<evidence type="ECO:0000256" key="4">
    <source>
        <dbReference type="ARBA" id="ARBA00022692"/>
    </source>
</evidence>
<organism evidence="9 10">
    <name type="scientific">Prochlorococcus marinus (strain AS9601)</name>
    <dbReference type="NCBI Taxonomy" id="146891"/>
    <lineage>
        <taxon>Bacteria</taxon>
        <taxon>Bacillati</taxon>
        <taxon>Cyanobacteriota</taxon>
        <taxon>Cyanophyceae</taxon>
        <taxon>Synechococcales</taxon>
        <taxon>Prochlorococcaceae</taxon>
        <taxon>Prochlorococcus</taxon>
    </lineage>
</organism>
<dbReference type="PANTHER" id="PTHR22926">
    <property type="entry name" value="PHOSPHO-N-ACETYLMURAMOYL-PENTAPEPTIDE-TRANSFERASE"/>
    <property type="match status" value="1"/>
</dbReference>
<gene>
    <name evidence="9" type="ordered locus">A9601_14141</name>
</gene>
<feature type="transmembrane region" description="Helical" evidence="8">
    <location>
        <begin position="52"/>
        <end position="82"/>
    </location>
</feature>
<dbReference type="eggNOG" id="COG0472">
    <property type="taxonomic scope" value="Bacteria"/>
</dbReference>
<reference evidence="9 10" key="1">
    <citation type="journal article" date="2007" name="PLoS Genet.">
        <title>Patterns and implications of gene gain and loss in the evolution of Prochlorococcus.</title>
        <authorList>
            <person name="Kettler G.C."/>
            <person name="Martiny A.C."/>
            <person name="Huang K."/>
            <person name="Zucker J."/>
            <person name="Coleman M.L."/>
            <person name="Rodrigue S."/>
            <person name="Chen F."/>
            <person name="Lapidus A."/>
            <person name="Ferriera S."/>
            <person name="Johnson J."/>
            <person name="Steglich C."/>
            <person name="Church G.M."/>
            <person name="Richardson P."/>
            <person name="Chisholm S.W."/>
        </authorList>
    </citation>
    <scope>NUCLEOTIDE SEQUENCE [LARGE SCALE GENOMIC DNA]</scope>
    <source>
        <strain evidence="9 10">AS9601</strain>
    </source>
</reference>
<proteinExistence type="predicted"/>
<dbReference type="InterPro" id="IPR000715">
    <property type="entry name" value="Glycosyl_transferase_4"/>
</dbReference>
<comment type="subcellular location">
    <subcellularLocation>
        <location evidence="1">Cell membrane</location>
        <topology evidence="1">Multi-pass membrane protein</topology>
    </subcellularLocation>
</comment>
<comment type="cofactor">
    <cofactor evidence="7">
        <name>Mg(2+)</name>
        <dbReference type="ChEBI" id="CHEBI:18420"/>
    </cofactor>
</comment>
<keyword evidence="2" id="KW-1003">Cell membrane</keyword>
<dbReference type="EMBL" id="CP000551">
    <property type="protein sequence ID" value="ABM70698.1"/>
    <property type="molecule type" value="Genomic_DNA"/>
</dbReference>
<keyword evidence="6 8" id="KW-0472">Membrane</keyword>
<accession>A2BSD7</accession>
<dbReference type="Pfam" id="PF00953">
    <property type="entry name" value="Glycos_transf_4"/>
    <property type="match status" value="1"/>
</dbReference>
<evidence type="ECO:0000256" key="5">
    <source>
        <dbReference type="ARBA" id="ARBA00022989"/>
    </source>
</evidence>
<dbReference type="AlphaFoldDB" id="A2BSD7"/>
<evidence type="ECO:0000256" key="7">
    <source>
        <dbReference type="PIRSR" id="PIRSR600715-1"/>
    </source>
</evidence>
<feature type="binding site" evidence="7">
    <location>
        <position position="143"/>
    </location>
    <ligand>
        <name>Mg(2+)</name>
        <dbReference type="ChEBI" id="CHEBI:18420"/>
    </ligand>
</feature>
<dbReference type="GO" id="GO:0009103">
    <property type="term" value="P:lipopolysaccharide biosynthetic process"/>
    <property type="evidence" value="ECO:0007669"/>
    <property type="project" value="TreeGrafter"/>
</dbReference>
<keyword evidence="4 8" id="KW-0812">Transmembrane</keyword>
<dbReference type="STRING" id="146891.A9601_14141"/>
<keyword evidence="5 8" id="KW-1133">Transmembrane helix</keyword>
<protein>
    <submittedName>
        <fullName evidence="9">UDP-N-acetylmuramyl pentapeptide phosphotransferase/UDP-N-acetylglucosamine-1-phosphate transferase</fullName>
    </submittedName>
</protein>
<dbReference type="RefSeq" id="WP_011818835.1">
    <property type="nucleotide sequence ID" value="NC_008816.1"/>
</dbReference>
<feature type="transmembrane region" description="Helical" evidence="8">
    <location>
        <begin position="148"/>
        <end position="165"/>
    </location>
</feature>
<sequence length="316" mass="36557">MTYFYLFLIFIIFALSSYFIYKKFIPAFFSFIPDSPNTRSSHSKIIPRGGGLIFSLLGLFSLLFSGNLSQLFCMPLAFIGFLDDKLNLSPLFRYFSQIITAVVCLIYSDNILKIFASFSHPFLFSCLYFLFLIVISAIINFSNFMDGIDGLVASCFFIIFGNMILNGEYDLIPVTGALFGFLIWNWTPAKIFMGDIGSTFLGALFAFKIFNLNSLSLFFAYLIVASPLFADALISIIRRFINRQNIFKPHNLHLYQRLYQAGWKHDHISIIYILFTLIFCLTFNIFGFKYLIITFFLMLMTGYYLERKYALPFKRN</sequence>
<feature type="transmembrane region" description="Helical" evidence="8">
    <location>
        <begin position="122"/>
        <end position="141"/>
    </location>
</feature>
<keyword evidence="7" id="KW-0479">Metal-binding</keyword>
<feature type="transmembrane region" description="Helical" evidence="8">
    <location>
        <begin position="267"/>
        <end position="284"/>
    </location>
</feature>
<evidence type="ECO:0000256" key="2">
    <source>
        <dbReference type="ARBA" id="ARBA00022475"/>
    </source>
</evidence>
<dbReference type="GO" id="GO:0005886">
    <property type="term" value="C:plasma membrane"/>
    <property type="evidence" value="ECO:0007669"/>
    <property type="project" value="UniProtKB-SubCell"/>
</dbReference>